<dbReference type="RefSeq" id="WP_075495289.1">
    <property type="nucleotide sequence ID" value="NZ_CP053844.1"/>
</dbReference>
<name>A0A128EM03_9BACT</name>
<evidence type="ECO:0000313" key="3">
    <source>
        <dbReference type="EMBL" id="CZE49293.1"/>
    </source>
</evidence>
<gene>
    <name evidence="3" type="ORF">ERS672216_01851</name>
</gene>
<comment type="similarity">
    <text evidence="1">Belongs to the YggT family.</text>
</comment>
<dbReference type="EMBL" id="FIZP01000017">
    <property type="protein sequence ID" value="CZE49293.1"/>
    <property type="molecule type" value="Genomic_DNA"/>
</dbReference>
<reference evidence="3 4" key="1">
    <citation type="submission" date="2016-02" db="EMBL/GenBank/DDBJ databases">
        <authorList>
            <consortium name="Pathogen Informatics"/>
        </authorList>
    </citation>
    <scope>NUCLEOTIDE SEQUENCE [LARGE SCALE GENOMIC DNA]</scope>
    <source>
        <strain evidence="3 4">RC20</strain>
    </source>
</reference>
<keyword evidence="2" id="KW-1133">Transmembrane helix</keyword>
<dbReference type="OrthoDB" id="47652at2"/>
<dbReference type="Pfam" id="PF02325">
    <property type="entry name" value="CCB3_YggT"/>
    <property type="match status" value="1"/>
</dbReference>
<organism evidence="3 4">
    <name type="scientific">Campylobacter geochelonis</name>
    <dbReference type="NCBI Taxonomy" id="1780362"/>
    <lineage>
        <taxon>Bacteria</taxon>
        <taxon>Pseudomonadati</taxon>
        <taxon>Campylobacterota</taxon>
        <taxon>Epsilonproteobacteria</taxon>
        <taxon>Campylobacterales</taxon>
        <taxon>Campylobacteraceae</taxon>
        <taxon>Campylobacter</taxon>
    </lineage>
</organism>
<dbReference type="Proteomes" id="UP000069632">
    <property type="component" value="Unassembled WGS sequence"/>
</dbReference>
<proteinExistence type="inferred from homology"/>
<feature type="transmembrane region" description="Helical" evidence="2">
    <location>
        <begin position="7"/>
        <end position="34"/>
    </location>
</feature>
<sequence>MILKTFLLAIAQILQLVIFAYTWVIIIGAVLSFVRPDPYNKLVQVIYRLTEPVYQYIRKYIPTTFGGLDFAPLIVLLGLQFLDKFLVTLVLRYASTM</sequence>
<keyword evidence="2" id="KW-0472">Membrane</keyword>
<dbReference type="AlphaFoldDB" id="A0A128EM03"/>
<dbReference type="GO" id="GO:0016020">
    <property type="term" value="C:membrane"/>
    <property type="evidence" value="ECO:0007669"/>
    <property type="project" value="InterPro"/>
</dbReference>
<evidence type="ECO:0000256" key="2">
    <source>
        <dbReference type="SAM" id="Phobius"/>
    </source>
</evidence>
<protein>
    <submittedName>
        <fullName evidence="3">Yggt family protein</fullName>
    </submittedName>
</protein>
<evidence type="ECO:0000256" key="1">
    <source>
        <dbReference type="ARBA" id="ARBA00010894"/>
    </source>
</evidence>
<dbReference type="InterPro" id="IPR003425">
    <property type="entry name" value="CCB3/YggT"/>
</dbReference>
<keyword evidence="4" id="KW-1185">Reference proteome</keyword>
<feature type="transmembrane region" description="Helical" evidence="2">
    <location>
        <begin position="70"/>
        <end position="91"/>
    </location>
</feature>
<keyword evidence="2" id="KW-0812">Transmembrane</keyword>
<accession>A0A128EM03</accession>
<dbReference type="PANTHER" id="PTHR33219">
    <property type="entry name" value="YLMG HOMOLOG PROTEIN 2, CHLOROPLASTIC"/>
    <property type="match status" value="1"/>
</dbReference>
<evidence type="ECO:0000313" key="4">
    <source>
        <dbReference type="Proteomes" id="UP000069632"/>
    </source>
</evidence>
<dbReference type="PANTHER" id="PTHR33219:SF14">
    <property type="entry name" value="PROTEIN COFACTOR ASSEMBLY OF COMPLEX C SUBUNIT B CCB3, CHLOROPLASTIC-RELATED"/>
    <property type="match status" value="1"/>
</dbReference>